<evidence type="ECO:0000313" key="1">
    <source>
        <dbReference type="EMBL" id="VEN34780.1"/>
    </source>
</evidence>
<dbReference type="EMBL" id="CAACVG010010487">
    <property type="protein sequence ID" value="VEN55924.1"/>
    <property type="molecule type" value="Genomic_DNA"/>
</dbReference>
<evidence type="ECO:0000313" key="2">
    <source>
        <dbReference type="EMBL" id="VEN50565.1"/>
    </source>
</evidence>
<dbReference type="EMBL" id="CAACVG010000974">
    <property type="protein sequence ID" value="VEN34780.1"/>
    <property type="molecule type" value="Genomic_DNA"/>
</dbReference>
<proteinExistence type="predicted"/>
<dbReference type="EMBL" id="CAACVG010008651">
    <property type="protein sequence ID" value="VEN50565.1"/>
    <property type="molecule type" value="Genomic_DNA"/>
</dbReference>
<dbReference type="EMBL" id="CAACVG010009135">
    <property type="protein sequence ID" value="VEN52208.1"/>
    <property type="molecule type" value="Genomic_DNA"/>
</dbReference>
<name>A0A653DAB1_CALMS</name>
<keyword evidence="6" id="KW-1185">Reference proteome</keyword>
<reference evidence="5 6" key="1">
    <citation type="submission" date="2019-01" db="EMBL/GenBank/DDBJ databases">
        <authorList>
            <person name="Sayadi A."/>
        </authorList>
    </citation>
    <scope>NUCLEOTIDE SEQUENCE [LARGE SCALE GENOMIC DNA]</scope>
</reference>
<dbReference type="Proteomes" id="UP000410492">
    <property type="component" value="Unassembled WGS sequence"/>
</dbReference>
<protein>
    <submittedName>
        <fullName evidence="5">Uncharacterized protein</fullName>
    </submittedName>
</protein>
<evidence type="ECO:0000313" key="5">
    <source>
        <dbReference type="EMBL" id="VEN57149.1"/>
    </source>
</evidence>
<evidence type="ECO:0000313" key="6">
    <source>
        <dbReference type="Proteomes" id="UP000410492"/>
    </source>
</evidence>
<organism evidence="5 6">
    <name type="scientific">Callosobruchus maculatus</name>
    <name type="common">Southern cowpea weevil</name>
    <name type="synonym">Pulse bruchid</name>
    <dbReference type="NCBI Taxonomy" id="64391"/>
    <lineage>
        <taxon>Eukaryota</taxon>
        <taxon>Metazoa</taxon>
        <taxon>Ecdysozoa</taxon>
        <taxon>Arthropoda</taxon>
        <taxon>Hexapoda</taxon>
        <taxon>Insecta</taxon>
        <taxon>Pterygota</taxon>
        <taxon>Neoptera</taxon>
        <taxon>Endopterygota</taxon>
        <taxon>Coleoptera</taxon>
        <taxon>Polyphaga</taxon>
        <taxon>Cucujiformia</taxon>
        <taxon>Chrysomeloidea</taxon>
        <taxon>Chrysomelidae</taxon>
        <taxon>Bruchinae</taxon>
        <taxon>Bruchini</taxon>
        <taxon>Callosobruchus</taxon>
    </lineage>
</organism>
<dbReference type="EMBL" id="CAACVG010010987">
    <property type="protein sequence ID" value="VEN57149.1"/>
    <property type="molecule type" value="Genomic_DNA"/>
</dbReference>
<evidence type="ECO:0000313" key="3">
    <source>
        <dbReference type="EMBL" id="VEN52208.1"/>
    </source>
</evidence>
<dbReference type="AlphaFoldDB" id="A0A653DAB1"/>
<gene>
    <name evidence="2" type="ORF">CALMAC_LOCUS11293</name>
    <name evidence="3" type="ORF">CALMAC_LOCUS12424</name>
    <name evidence="4" type="ORF">CALMAC_LOCUS14971</name>
    <name evidence="5" type="ORF">CALMAC_LOCUS15835</name>
    <name evidence="1" type="ORF">CALMAC_LOCUS864</name>
</gene>
<evidence type="ECO:0000313" key="4">
    <source>
        <dbReference type="EMBL" id="VEN55924.1"/>
    </source>
</evidence>
<sequence length="25" mass="3089">MRNESLKVLQCRYSLVIFRFVMELL</sequence>
<accession>A0A653DAB1</accession>